<evidence type="ECO:0000256" key="1">
    <source>
        <dbReference type="SAM" id="MobiDB-lite"/>
    </source>
</evidence>
<protein>
    <submittedName>
        <fullName evidence="2">Uncharacterized protein</fullName>
    </submittedName>
</protein>
<dbReference type="HOGENOM" id="CLU_2083130_0_0_11"/>
<gene>
    <name evidence="2" type="ordered locus">Rxyl_1046</name>
</gene>
<dbReference type="RefSeq" id="WP_011564030.1">
    <property type="nucleotide sequence ID" value="NC_008148.1"/>
</dbReference>
<proteinExistence type="predicted"/>
<feature type="region of interest" description="Disordered" evidence="1">
    <location>
        <begin position="76"/>
        <end position="117"/>
    </location>
</feature>
<dbReference type="OrthoDB" id="9854366at2"/>
<feature type="compositionally biased region" description="Basic and acidic residues" evidence="1">
    <location>
        <begin position="86"/>
        <end position="96"/>
    </location>
</feature>
<organism evidence="2 3">
    <name type="scientific">Rubrobacter xylanophilus (strain DSM 9941 / JCM 11954 / NBRC 16129 / PRD-1)</name>
    <dbReference type="NCBI Taxonomy" id="266117"/>
    <lineage>
        <taxon>Bacteria</taxon>
        <taxon>Bacillati</taxon>
        <taxon>Actinomycetota</taxon>
        <taxon>Rubrobacteria</taxon>
        <taxon>Rubrobacterales</taxon>
        <taxon>Rubrobacteraceae</taxon>
        <taxon>Rubrobacter</taxon>
    </lineage>
</organism>
<dbReference type="KEGG" id="rxy:Rxyl_1046"/>
<evidence type="ECO:0000313" key="3">
    <source>
        <dbReference type="Proteomes" id="UP000006637"/>
    </source>
</evidence>
<name>Q1AX66_RUBXD</name>
<sequence>MGEDVERLVAGYIEALEGRRGRPSKPVTFSVRLSERDHARLVWLAEALGTQKTPLAEELLRAAMREAMERYARWASPEDPEGFLEEAERRIGELERGPGGPPGPKRGGPRGKPGRPV</sequence>
<dbReference type="AlphaFoldDB" id="Q1AX66"/>
<dbReference type="STRING" id="266117.Rxyl_1046"/>
<evidence type="ECO:0000313" key="2">
    <source>
        <dbReference type="EMBL" id="ABG04012.1"/>
    </source>
</evidence>
<feature type="compositionally biased region" description="Basic residues" evidence="1">
    <location>
        <begin position="107"/>
        <end position="117"/>
    </location>
</feature>
<accession>Q1AX66</accession>
<dbReference type="EMBL" id="CP000386">
    <property type="protein sequence ID" value="ABG04012.1"/>
    <property type="molecule type" value="Genomic_DNA"/>
</dbReference>
<keyword evidence="3" id="KW-1185">Reference proteome</keyword>
<dbReference type="Proteomes" id="UP000006637">
    <property type="component" value="Chromosome"/>
</dbReference>
<reference evidence="2 3" key="1">
    <citation type="submission" date="2006-06" db="EMBL/GenBank/DDBJ databases">
        <title>Complete sequence of Rubrobacter xylanophilus DSM 9941.</title>
        <authorList>
            <consortium name="US DOE Joint Genome Institute"/>
            <person name="Copeland A."/>
            <person name="Lucas S."/>
            <person name="Lapidus A."/>
            <person name="Barry K."/>
            <person name="Detter J.C."/>
            <person name="Glavina del Rio T."/>
            <person name="Hammon N."/>
            <person name="Israni S."/>
            <person name="Dalin E."/>
            <person name="Tice H."/>
            <person name="Pitluck S."/>
            <person name="Munk A.C."/>
            <person name="Brettin T."/>
            <person name="Bruce D."/>
            <person name="Han C."/>
            <person name="Tapia R."/>
            <person name="Gilna P."/>
            <person name="Schmutz J."/>
            <person name="Larimer F."/>
            <person name="Land M."/>
            <person name="Hauser L."/>
            <person name="Kyrpides N."/>
            <person name="Lykidis A."/>
            <person name="da Costa M.S."/>
            <person name="Rainey F.A."/>
            <person name="Empadinhas N."/>
            <person name="Jolivet E."/>
            <person name="Battista J.R."/>
            <person name="Richardson P."/>
        </authorList>
    </citation>
    <scope>NUCLEOTIDE SEQUENCE [LARGE SCALE GENOMIC DNA]</scope>
    <source>
        <strain evidence="3">DSM 9941 / NBRC 16129 / PRD-1</strain>
    </source>
</reference>